<proteinExistence type="predicted"/>
<dbReference type="KEGG" id="afi:Acife_1845"/>
<name>G0JKX4_9PROT</name>
<protein>
    <submittedName>
        <fullName evidence="1">Uncharacterized protein</fullName>
    </submittedName>
</protein>
<dbReference type="HOGENOM" id="CLU_2696075_0_0_6"/>
<dbReference type="EMBL" id="CP002985">
    <property type="protein sequence ID" value="AEM47971.1"/>
    <property type="molecule type" value="Genomic_DNA"/>
</dbReference>
<reference evidence="1 2" key="1">
    <citation type="journal article" date="2011" name="J. Bacteriol.">
        <title>Draft genome of the psychrotolerant acidophile Acidithiobacillus ferrivorans SS3.</title>
        <authorList>
            <person name="Liljeqvist M."/>
            <person name="Valdes J."/>
            <person name="Holmes D.S."/>
            <person name="Dopson M."/>
        </authorList>
    </citation>
    <scope>NUCLEOTIDE SEQUENCE [LARGE SCALE GENOMIC DNA]</scope>
    <source>
        <strain evidence="1 2">SS3</strain>
    </source>
</reference>
<dbReference type="Proteomes" id="UP000009220">
    <property type="component" value="Chromosome"/>
</dbReference>
<organism evidence="1 2">
    <name type="scientific">Acidithiobacillus ferrivorans SS3</name>
    <dbReference type="NCBI Taxonomy" id="743299"/>
    <lineage>
        <taxon>Bacteria</taxon>
        <taxon>Pseudomonadati</taxon>
        <taxon>Pseudomonadota</taxon>
        <taxon>Acidithiobacillia</taxon>
        <taxon>Acidithiobacillales</taxon>
        <taxon>Acidithiobacillaceae</taxon>
        <taxon>Acidithiobacillus</taxon>
    </lineage>
</organism>
<evidence type="ECO:0000313" key="1">
    <source>
        <dbReference type="EMBL" id="AEM47971.1"/>
    </source>
</evidence>
<gene>
    <name evidence="1" type="ORF">Acife_1845</name>
</gene>
<dbReference type="STRING" id="743299.Acife_1845"/>
<dbReference type="AlphaFoldDB" id="G0JKX4"/>
<sequence length="73" mass="7849">MSHAEAVIRFFQNTASDYSAGQAVGLPSLGSGMQDYTVLVLRPAMARREAHWSFVFGVAKRYAEATSLAGALL</sequence>
<evidence type="ECO:0000313" key="2">
    <source>
        <dbReference type="Proteomes" id="UP000009220"/>
    </source>
</evidence>
<accession>G0JKX4</accession>